<organism evidence="8 9">
    <name type="scientific">Polyplosphaeria fusca</name>
    <dbReference type="NCBI Taxonomy" id="682080"/>
    <lineage>
        <taxon>Eukaryota</taxon>
        <taxon>Fungi</taxon>
        <taxon>Dikarya</taxon>
        <taxon>Ascomycota</taxon>
        <taxon>Pezizomycotina</taxon>
        <taxon>Dothideomycetes</taxon>
        <taxon>Pleosporomycetidae</taxon>
        <taxon>Pleosporales</taxon>
        <taxon>Tetraplosphaeriaceae</taxon>
        <taxon>Polyplosphaeria</taxon>
    </lineage>
</organism>
<dbReference type="AlphaFoldDB" id="A0A9P4V230"/>
<dbReference type="CDD" id="cd00067">
    <property type="entry name" value="GAL4"/>
    <property type="match status" value="1"/>
</dbReference>
<comment type="caution">
    <text evidence="8">The sequence shown here is derived from an EMBL/GenBank/DDBJ whole genome shotgun (WGS) entry which is preliminary data.</text>
</comment>
<accession>A0A9P4V230</accession>
<evidence type="ECO:0000256" key="2">
    <source>
        <dbReference type="ARBA" id="ARBA00022833"/>
    </source>
</evidence>
<evidence type="ECO:0000256" key="4">
    <source>
        <dbReference type="ARBA" id="ARBA00023125"/>
    </source>
</evidence>
<dbReference type="InterPro" id="IPR001138">
    <property type="entry name" value="Zn2Cys6_DnaBD"/>
</dbReference>
<dbReference type="Proteomes" id="UP000799444">
    <property type="component" value="Unassembled WGS sequence"/>
</dbReference>
<dbReference type="SUPFAM" id="SSF57701">
    <property type="entry name" value="Zn2/Cys6 DNA-binding domain"/>
    <property type="match status" value="1"/>
</dbReference>
<reference evidence="8" key="1">
    <citation type="journal article" date="2020" name="Stud. Mycol.">
        <title>101 Dothideomycetes genomes: a test case for predicting lifestyles and emergence of pathogens.</title>
        <authorList>
            <person name="Haridas S."/>
            <person name="Albert R."/>
            <person name="Binder M."/>
            <person name="Bloem J."/>
            <person name="Labutti K."/>
            <person name="Salamov A."/>
            <person name="Andreopoulos B."/>
            <person name="Baker S."/>
            <person name="Barry K."/>
            <person name="Bills G."/>
            <person name="Bluhm B."/>
            <person name="Cannon C."/>
            <person name="Castanera R."/>
            <person name="Culley D."/>
            <person name="Daum C."/>
            <person name="Ezra D."/>
            <person name="Gonzalez J."/>
            <person name="Henrissat B."/>
            <person name="Kuo A."/>
            <person name="Liang C."/>
            <person name="Lipzen A."/>
            <person name="Lutzoni F."/>
            <person name="Magnuson J."/>
            <person name="Mondo S."/>
            <person name="Nolan M."/>
            <person name="Ohm R."/>
            <person name="Pangilinan J."/>
            <person name="Park H.-J."/>
            <person name="Ramirez L."/>
            <person name="Alfaro M."/>
            <person name="Sun H."/>
            <person name="Tritt A."/>
            <person name="Yoshinaga Y."/>
            <person name="Zwiers L.-H."/>
            <person name="Turgeon B."/>
            <person name="Goodwin S."/>
            <person name="Spatafora J."/>
            <person name="Crous P."/>
            <person name="Grigoriev I."/>
        </authorList>
    </citation>
    <scope>NUCLEOTIDE SEQUENCE</scope>
    <source>
        <strain evidence="8">CBS 125425</strain>
    </source>
</reference>
<name>A0A9P4V230_9PLEO</name>
<keyword evidence="4" id="KW-0238">DNA-binding</keyword>
<evidence type="ECO:0000256" key="3">
    <source>
        <dbReference type="ARBA" id="ARBA00023015"/>
    </source>
</evidence>
<dbReference type="OrthoDB" id="3796980at2759"/>
<feature type="domain" description="Zn(2)-C6 fungal-type" evidence="7">
    <location>
        <begin position="20"/>
        <end position="50"/>
    </location>
</feature>
<dbReference type="SMART" id="SM00066">
    <property type="entry name" value="GAL4"/>
    <property type="match status" value="1"/>
</dbReference>
<keyword evidence="5" id="KW-0804">Transcription</keyword>
<dbReference type="PROSITE" id="PS00463">
    <property type="entry name" value="ZN2_CY6_FUNGAL_1"/>
    <property type="match status" value="1"/>
</dbReference>
<dbReference type="PROSITE" id="PS50048">
    <property type="entry name" value="ZN2_CY6_FUNGAL_2"/>
    <property type="match status" value="1"/>
</dbReference>
<dbReference type="PANTHER" id="PTHR36206">
    <property type="entry name" value="ASPERCRYPTIN BIOSYNTHESIS CLUSTER-SPECIFIC TRANSCRIPTION REGULATOR ATNN-RELATED"/>
    <property type="match status" value="1"/>
</dbReference>
<keyword evidence="2" id="KW-0862">Zinc</keyword>
<dbReference type="InterPro" id="IPR021858">
    <property type="entry name" value="Fun_TF"/>
</dbReference>
<protein>
    <recommendedName>
        <fullName evidence="7">Zn(2)-C6 fungal-type domain-containing protein</fullName>
    </recommendedName>
</protein>
<proteinExistence type="predicted"/>
<dbReference type="InterPro" id="IPR036864">
    <property type="entry name" value="Zn2-C6_fun-type_DNA-bd_sf"/>
</dbReference>
<keyword evidence="3" id="KW-0805">Transcription regulation</keyword>
<evidence type="ECO:0000256" key="6">
    <source>
        <dbReference type="ARBA" id="ARBA00023242"/>
    </source>
</evidence>
<evidence type="ECO:0000313" key="9">
    <source>
        <dbReference type="Proteomes" id="UP000799444"/>
    </source>
</evidence>
<dbReference type="Gene3D" id="4.10.240.10">
    <property type="entry name" value="Zn(2)-C6 fungal-type DNA-binding domain"/>
    <property type="match status" value="1"/>
</dbReference>
<gene>
    <name evidence="8" type="ORF">EJ04DRAFT_218507</name>
</gene>
<keyword evidence="1" id="KW-0479">Metal-binding</keyword>
<dbReference type="PANTHER" id="PTHR36206:SF13">
    <property type="entry name" value="TRANSCRIPTIONAL REGULATORY PROTEIN MOC3"/>
    <property type="match status" value="1"/>
</dbReference>
<evidence type="ECO:0000259" key="7">
    <source>
        <dbReference type="PROSITE" id="PS50048"/>
    </source>
</evidence>
<dbReference type="Pfam" id="PF00172">
    <property type="entry name" value="Zn_clus"/>
    <property type="match status" value="1"/>
</dbReference>
<dbReference type="GO" id="GO:0003677">
    <property type="term" value="F:DNA binding"/>
    <property type="evidence" value="ECO:0007669"/>
    <property type="project" value="UniProtKB-KW"/>
</dbReference>
<evidence type="ECO:0000256" key="1">
    <source>
        <dbReference type="ARBA" id="ARBA00022723"/>
    </source>
</evidence>
<dbReference type="EMBL" id="ML996138">
    <property type="protein sequence ID" value="KAF2735179.1"/>
    <property type="molecule type" value="Genomic_DNA"/>
</dbReference>
<sequence>MDSAPRSKLLRVQSARSSLGCRTCKSRHVKCDEGRPQCQRCLKARITCTYGTAPEPSQPARKFVIYSIPRPLSETPDLVSPEKRSLYYFRCRAALQMTEPFRSRLWVDCVFQFAERHSFVMSALVALSIMHESYSQSPDLRDGYRADAIHYYNKAMRELSNTTQSEPSIHAVLVSSMIFYSLESLRGSFHRAMQHIQSALKIMSQYRRFPSAESHQPSLLDDSLDRDFLALQNQIMEIGTPGRSRAFDPLQGFNPSIPIQFESVEDALYYLEVVFNEVHSLIDYYEKLYQSGSVPADVLSADIQPRYEKIFERFSHWTHSFSSLDPPLNGNSDSRQDHALLLLRMYQLLIKVIFDNVFIGNCFEQYNADLATFLTLAEIYLQTDNQDAEEGTLPTFSLSLGIVPPLFMLAYRCNYAPVRDKSLELLKVHRKREGVWDSATALQLAQRIITVKSQPFATESNATMQVANIQFVSETACRIDFVITTPPSEQSGTWFPTEDLIMTRKHVEVVHLESIQFLE</sequence>
<evidence type="ECO:0000313" key="8">
    <source>
        <dbReference type="EMBL" id="KAF2735179.1"/>
    </source>
</evidence>
<dbReference type="Pfam" id="PF11951">
    <property type="entry name" value="Fungal_trans_2"/>
    <property type="match status" value="1"/>
</dbReference>
<keyword evidence="6" id="KW-0539">Nucleus</keyword>
<evidence type="ECO:0000256" key="5">
    <source>
        <dbReference type="ARBA" id="ARBA00023163"/>
    </source>
</evidence>
<dbReference type="GO" id="GO:0008270">
    <property type="term" value="F:zinc ion binding"/>
    <property type="evidence" value="ECO:0007669"/>
    <property type="project" value="InterPro"/>
</dbReference>
<keyword evidence="9" id="KW-1185">Reference proteome</keyword>
<dbReference type="InterPro" id="IPR052360">
    <property type="entry name" value="Transcr_Regulatory_Proteins"/>
</dbReference>
<dbReference type="GO" id="GO:0000981">
    <property type="term" value="F:DNA-binding transcription factor activity, RNA polymerase II-specific"/>
    <property type="evidence" value="ECO:0007669"/>
    <property type="project" value="InterPro"/>
</dbReference>